<accession>A0A834JTG0</accession>
<gene>
    <name evidence="1" type="ORF">H0235_016894</name>
</gene>
<evidence type="ECO:0000313" key="2">
    <source>
        <dbReference type="Proteomes" id="UP000600918"/>
    </source>
</evidence>
<organism evidence="1 2">
    <name type="scientific">Vespula pensylvanica</name>
    <name type="common">Western yellow jacket</name>
    <name type="synonym">Wasp</name>
    <dbReference type="NCBI Taxonomy" id="30213"/>
    <lineage>
        <taxon>Eukaryota</taxon>
        <taxon>Metazoa</taxon>
        <taxon>Ecdysozoa</taxon>
        <taxon>Arthropoda</taxon>
        <taxon>Hexapoda</taxon>
        <taxon>Insecta</taxon>
        <taxon>Pterygota</taxon>
        <taxon>Neoptera</taxon>
        <taxon>Endopterygota</taxon>
        <taxon>Hymenoptera</taxon>
        <taxon>Apocrita</taxon>
        <taxon>Aculeata</taxon>
        <taxon>Vespoidea</taxon>
        <taxon>Vespidae</taxon>
        <taxon>Vespinae</taxon>
        <taxon>Vespula</taxon>
    </lineage>
</organism>
<name>A0A834JTG0_VESPE</name>
<dbReference type="Proteomes" id="UP000600918">
    <property type="component" value="Unassembled WGS sequence"/>
</dbReference>
<dbReference type="EMBL" id="JACSDY010000021">
    <property type="protein sequence ID" value="KAF7394299.1"/>
    <property type="molecule type" value="Genomic_DNA"/>
</dbReference>
<keyword evidence="2" id="KW-1185">Reference proteome</keyword>
<proteinExistence type="predicted"/>
<comment type="caution">
    <text evidence="1">The sequence shown here is derived from an EMBL/GenBank/DDBJ whole genome shotgun (WGS) entry which is preliminary data.</text>
</comment>
<sequence>MYCELTLKHSECESKARLGSDRSLFKQSRSVALPSDMVVYRNELPKGTATKRTKSEILAKHPCQTWLTSLLLCMIKRINLNAINTTSSLQSEKSDEDDTRDVIRRGEFVTDILAQNGGSAILPCKFTDPGIVNHYVKFYWSIFFIRNQFLISGLNAD</sequence>
<reference evidence="1" key="1">
    <citation type="journal article" date="2020" name="G3 (Bethesda)">
        <title>High-Quality Assemblies for Three Invasive Social Wasps from the &lt;i&gt;Vespula&lt;/i&gt; Genus.</title>
        <authorList>
            <person name="Harrop T.W.R."/>
            <person name="Guhlin J."/>
            <person name="McLaughlin G.M."/>
            <person name="Permina E."/>
            <person name="Stockwell P."/>
            <person name="Gilligan J."/>
            <person name="Le Lec M.F."/>
            <person name="Gruber M.A.M."/>
            <person name="Quinn O."/>
            <person name="Lovegrove M."/>
            <person name="Duncan E.J."/>
            <person name="Remnant E.J."/>
            <person name="Van Eeckhoven J."/>
            <person name="Graham B."/>
            <person name="Knapp R.A."/>
            <person name="Langford K.W."/>
            <person name="Kronenberg Z."/>
            <person name="Press M.O."/>
            <person name="Eacker S.M."/>
            <person name="Wilson-Rankin E.E."/>
            <person name="Purcell J."/>
            <person name="Lester P.J."/>
            <person name="Dearden P.K."/>
        </authorList>
    </citation>
    <scope>NUCLEOTIDE SEQUENCE</scope>
    <source>
        <strain evidence="1">Volc-1</strain>
    </source>
</reference>
<dbReference type="AlphaFoldDB" id="A0A834JTG0"/>
<protein>
    <submittedName>
        <fullName evidence="1">Uncharacterized protein</fullName>
    </submittedName>
</protein>
<evidence type="ECO:0000313" key="1">
    <source>
        <dbReference type="EMBL" id="KAF7394299.1"/>
    </source>
</evidence>